<evidence type="ECO:0000313" key="3">
    <source>
        <dbReference type="EMBL" id="MBB3209904.1"/>
    </source>
</evidence>
<sequence length="321" mass="35013">MLFPPALLSAEEAASVKVKTFWDIRYSSSVELQDGKSGLADLYVPVFADDTLRENEDDIARNSDDASKAHSQNSSIKLTGRPRPAVVVVHGGGWLVGDKWSLGSYSKYLAEMGLCVLNINYRLAPYSKFPAQVDDVREALLFLTDHADELSIDRQRIGMFGYSAGGHLSALVGVMADEPGEVQITSSDWPIDDPRWKRLPKIAAVCAGGPPCDLREVPIDSEALSFFLHGSRRQFPELYTAASPTAHASAGDPPTQLIHGEKDLIVPIESSRQFAAALRSVGVSVALTVIENQGHLVTLMHPNTQNQVRDFFAEQLLGNDQ</sequence>
<organism evidence="3 4">
    <name type="scientific">Aporhodopirellula rubra</name>
    <dbReference type="NCBI Taxonomy" id="980271"/>
    <lineage>
        <taxon>Bacteria</taxon>
        <taxon>Pseudomonadati</taxon>
        <taxon>Planctomycetota</taxon>
        <taxon>Planctomycetia</taxon>
        <taxon>Pirellulales</taxon>
        <taxon>Pirellulaceae</taxon>
        <taxon>Aporhodopirellula</taxon>
    </lineage>
</organism>
<proteinExistence type="predicted"/>
<dbReference type="EMBL" id="JACHXU010000029">
    <property type="protein sequence ID" value="MBB3209904.1"/>
    <property type="molecule type" value="Genomic_DNA"/>
</dbReference>
<dbReference type="PANTHER" id="PTHR48081">
    <property type="entry name" value="AB HYDROLASE SUPERFAMILY PROTEIN C4A8.06C"/>
    <property type="match status" value="1"/>
</dbReference>
<dbReference type="RefSeq" id="WP_246421022.1">
    <property type="nucleotide sequence ID" value="NZ_JACHXU010000029.1"/>
</dbReference>
<dbReference type="Proteomes" id="UP000536179">
    <property type="component" value="Unassembled WGS sequence"/>
</dbReference>
<dbReference type="InterPro" id="IPR050300">
    <property type="entry name" value="GDXG_lipolytic_enzyme"/>
</dbReference>
<dbReference type="InterPro" id="IPR029058">
    <property type="entry name" value="AB_hydrolase_fold"/>
</dbReference>
<protein>
    <submittedName>
        <fullName evidence="3">Triacylglycerol lipase</fullName>
        <ecNumber evidence="3">3.1.1.3</ecNumber>
    </submittedName>
</protein>
<dbReference type="Gene3D" id="3.40.50.1820">
    <property type="entry name" value="alpha/beta hydrolase"/>
    <property type="match status" value="1"/>
</dbReference>
<feature type="domain" description="BD-FAE-like" evidence="2">
    <location>
        <begin position="81"/>
        <end position="278"/>
    </location>
</feature>
<keyword evidence="1 3" id="KW-0378">Hydrolase</keyword>
<dbReference type="InterPro" id="IPR049492">
    <property type="entry name" value="BD-FAE-like_dom"/>
</dbReference>
<dbReference type="AlphaFoldDB" id="A0A7W5H8Z6"/>
<comment type="caution">
    <text evidence="3">The sequence shown here is derived from an EMBL/GenBank/DDBJ whole genome shotgun (WGS) entry which is preliminary data.</text>
</comment>
<dbReference type="GO" id="GO:0004806">
    <property type="term" value="F:triacylglycerol lipase activity"/>
    <property type="evidence" value="ECO:0007669"/>
    <property type="project" value="UniProtKB-EC"/>
</dbReference>
<dbReference type="SUPFAM" id="SSF53474">
    <property type="entry name" value="alpha/beta-Hydrolases"/>
    <property type="match status" value="1"/>
</dbReference>
<evidence type="ECO:0000259" key="2">
    <source>
        <dbReference type="Pfam" id="PF20434"/>
    </source>
</evidence>
<dbReference type="PANTHER" id="PTHR48081:SF13">
    <property type="entry name" value="ALPHA_BETA HYDROLASE"/>
    <property type="match status" value="1"/>
</dbReference>
<reference evidence="3 4" key="1">
    <citation type="submission" date="2020-08" db="EMBL/GenBank/DDBJ databases">
        <title>Genomic Encyclopedia of Type Strains, Phase III (KMG-III): the genomes of soil and plant-associated and newly described type strains.</title>
        <authorList>
            <person name="Whitman W."/>
        </authorList>
    </citation>
    <scope>NUCLEOTIDE SEQUENCE [LARGE SCALE GENOMIC DNA]</scope>
    <source>
        <strain evidence="3 4">CECT 8075</strain>
    </source>
</reference>
<keyword evidence="4" id="KW-1185">Reference proteome</keyword>
<accession>A0A7W5H8Z6</accession>
<gene>
    <name evidence="3" type="ORF">FHS27_005749</name>
</gene>
<dbReference type="Pfam" id="PF20434">
    <property type="entry name" value="BD-FAE"/>
    <property type="match status" value="1"/>
</dbReference>
<evidence type="ECO:0000256" key="1">
    <source>
        <dbReference type="ARBA" id="ARBA00022801"/>
    </source>
</evidence>
<dbReference type="EC" id="3.1.1.3" evidence="3"/>
<evidence type="ECO:0000313" key="4">
    <source>
        <dbReference type="Proteomes" id="UP000536179"/>
    </source>
</evidence>
<name>A0A7W5H8Z6_9BACT</name>